<accession>A0A2T0BGS7</accession>
<organism evidence="1 2">
    <name type="scientific">Clostridium vincentii</name>
    <dbReference type="NCBI Taxonomy" id="52704"/>
    <lineage>
        <taxon>Bacteria</taxon>
        <taxon>Bacillati</taxon>
        <taxon>Bacillota</taxon>
        <taxon>Clostridia</taxon>
        <taxon>Eubacteriales</taxon>
        <taxon>Clostridiaceae</taxon>
        <taxon>Clostridium</taxon>
    </lineage>
</organism>
<comment type="caution">
    <text evidence="1">The sequence shown here is derived from an EMBL/GenBank/DDBJ whole genome shotgun (WGS) entry which is preliminary data.</text>
</comment>
<protein>
    <submittedName>
        <fullName evidence="1">Uncharacterized protein</fullName>
    </submittedName>
</protein>
<dbReference type="Proteomes" id="UP000239471">
    <property type="component" value="Unassembled WGS sequence"/>
</dbReference>
<dbReference type="RefSeq" id="WP_170065611.1">
    <property type="nucleotide sequence ID" value="NZ_PVXQ01000010.1"/>
</dbReference>
<name>A0A2T0BGS7_9CLOT</name>
<dbReference type="AlphaFoldDB" id="A0A2T0BGS7"/>
<gene>
    <name evidence="1" type="ORF">CLVI_13230</name>
</gene>
<proteinExistence type="predicted"/>
<sequence length="57" mass="6808">MIYLNKDKEEGREEGEIKKAMEMAKAMILDGEENEKVKRYTKLEYKVIDELRKKLSN</sequence>
<reference evidence="1 2" key="1">
    <citation type="submission" date="2018-03" db="EMBL/GenBank/DDBJ databases">
        <title>Genome sequence of Clostridium vincentii DSM 10228.</title>
        <authorList>
            <person name="Poehlein A."/>
            <person name="Daniel R."/>
        </authorList>
    </citation>
    <scope>NUCLEOTIDE SEQUENCE [LARGE SCALE GENOMIC DNA]</scope>
    <source>
        <strain evidence="1 2">DSM 10228</strain>
    </source>
</reference>
<dbReference type="EMBL" id="PVXQ01000010">
    <property type="protein sequence ID" value="PRR83074.1"/>
    <property type="molecule type" value="Genomic_DNA"/>
</dbReference>
<evidence type="ECO:0000313" key="2">
    <source>
        <dbReference type="Proteomes" id="UP000239471"/>
    </source>
</evidence>
<evidence type="ECO:0000313" key="1">
    <source>
        <dbReference type="EMBL" id="PRR83074.1"/>
    </source>
</evidence>
<keyword evidence="2" id="KW-1185">Reference proteome</keyword>